<sequence length="238" mass="26396">MRAPYGLNILDNCVSCPVRGEHLFCNLSLNAAQRLNEIKSTAVYPRGAMLFIEGQQPRGVFVLCNGRVKLSTTSREGKTIITKISEPGDVLGLNAVVSNRPYEVTSEMMEPGQGNFIPRDSLLQLMKEFPEAAIRVAQQLSRNYFTAHEEIRTLGLAISPSEKFAKLLLSWSTSVPQNDGASQLRLTLTHEEIGELIGTTRETVSRLFSDFKKKQLLQLKGATLVIRSLPALEKIIHS</sequence>
<evidence type="ECO:0000256" key="3">
    <source>
        <dbReference type="ARBA" id="ARBA00023163"/>
    </source>
</evidence>
<dbReference type="InterPro" id="IPR036388">
    <property type="entry name" value="WH-like_DNA-bd_sf"/>
</dbReference>
<accession>A0A2U3LBS0</accession>
<dbReference type="AlphaFoldDB" id="A0A2U3LBS0"/>
<dbReference type="PANTHER" id="PTHR24567">
    <property type="entry name" value="CRP FAMILY TRANSCRIPTIONAL REGULATORY PROTEIN"/>
    <property type="match status" value="1"/>
</dbReference>
<evidence type="ECO:0000259" key="5">
    <source>
        <dbReference type="PROSITE" id="PS51063"/>
    </source>
</evidence>
<reference evidence="7" key="1">
    <citation type="submission" date="2018-02" db="EMBL/GenBank/DDBJ databases">
        <authorList>
            <person name="Hausmann B."/>
        </authorList>
    </citation>
    <scope>NUCLEOTIDE SEQUENCE [LARGE SCALE GENOMIC DNA]</scope>
    <source>
        <strain evidence="7">Peat soil MAG SbA1</strain>
    </source>
</reference>
<dbReference type="Pfam" id="PF00027">
    <property type="entry name" value="cNMP_binding"/>
    <property type="match status" value="1"/>
</dbReference>
<dbReference type="Pfam" id="PF13545">
    <property type="entry name" value="HTH_Crp_2"/>
    <property type="match status" value="1"/>
</dbReference>
<keyword evidence="3" id="KW-0804">Transcription</keyword>
<dbReference type="SUPFAM" id="SSF51206">
    <property type="entry name" value="cAMP-binding domain-like"/>
    <property type="match status" value="1"/>
</dbReference>
<dbReference type="InterPro" id="IPR018335">
    <property type="entry name" value="Tscrpt_reg_HTH_Crp-type_CS"/>
</dbReference>
<dbReference type="PROSITE" id="PS51063">
    <property type="entry name" value="HTH_CRP_2"/>
    <property type="match status" value="1"/>
</dbReference>
<dbReference type="PANTHER" id="PTHR24567:SF26">
    <property type="entry name" value="REGULATORY PROTEIN YEIL"/>
    <property type="match status" value="1"/>
</dbReference>
<dbReference type="GO" id="GO:0005829">
    <property type="term" value="C:cytosol"/>
    <property type="evidence" value="ECO:0007669"/>
    <property type="project" value="TreeGrafter"/>
</dbReference>
<dbReference type="InterPro" id="IPR000595">
    <property type="entry name" value="cNMP-bd_dom"/>
</dbReference>
<dbReference type="PROSITE" id="PS50042">
    <property type="entry name" value="CNMP_BINDING_3"/>
    <property type="match status" value="1"/>
</dbReference>
<dbReference type="EMBL" id="OMOD01000189">
    <property type="protein sequence ID" value="SPF49384.1"/>
    <property type="molecule type" value="Genomic_DNA"/>
</dbReference>
<dbReference type="GO" id="GO:0003677">
    <property type="term" value="F:DNA binding"/>
    <property type="evidence" value="ECO:0007669"/>
    <property type="project" value="UniProtKB-KW"/>
</dbReference>
<organism evidence="6 7">
    <name type="scientific">Candidatus Sulfotelmatobacter kueseliae</name>
    <dbReference type="NCBI Taxonomy" id="2042962"/>
    <lineage>
        <taxon>Bacteria</taxon>
        <taxon>Pseudomonadati</taxon>
        <taxon>Acidobacteriota</taxon>
        <taxon>Terriglobia</taxon>
        <taxon>Terriglobales</taxon>
        <taxon>Candidatus Korobacteraceae</taxon>
        <taxon>Candidatus Sulfotelmatobacter</taxon>
    </lineage>
</organism>
<dbReference type="InterPro" id="IPR050397">
    <property type="entry name" value="Env_Response_Regulators"/>
</dbReference>
<dbReference type="SMART" id="SM00100">
    <property type="entry name" value="cNMP"/>
    <property type="match status" value="1"/>
</dbReference>
<proteinExistence type="predicted"/>
<evidence type="ECO:0000313" key="7">
    <source>
        <dbReference type="Proteomes" id="UP000238701"/>
    </source>
</evidence>
<dbReference type="CDD" id="cd00038">
    <property type="entry name" value="CAP_ED"/>
    <property type="match status" value="1"/>
</dbReference>
<dbReference type="PRINTS" id="PR00034">
    <property type="entry name" value="HTHCRP"/>
</dbReference>
<evidence type="ECO:0000313" key="6">
    <source>
        <dbReference type="EMBL" id="SPF49384.1"/>
    </source>
</evidence>
<keyword evidence="2" id="KW-0238">DNA-binding</keyword>
<dbReference type="Proteomes" id="UP000238701">
    <property type="component" value="Unassembled WGS sequence"/>
</dbReference>
<dbReference type="GO" id="GO:0003700">
    <property type="term" value="F:DNA-binding transcription factor activity"/>
    <property type="evidence" value="ECO:0007669"/>
    <property type="project" value="InterPro"/>
</dbReference>
<name>A0A2U3LBS0_9BACT</name>
<protein>
    <submittedName>
        <fullName evidence="6">Transcriptional regulator, Crp/Fnr family</fullName>
    </submittedName>
</protein>
<dbReference type="SMART" id="SM00419">
    <property type="entry name" value="HTH_CRP"/>
    <property type="match status" value="1"/>
</dbReference>
<gene>
    <name evidence="6" type="ORF">SBA1_900017</name>
</gene>
<dbReference type="OrthoDB" id="114682at2"/>
<evidence type="ECO:0000259" key="4">
    <source>
        <dbReference type="PROSITE" id="PS50042"/>
    </source>
</evidence>
<feature type="domain" description="Cyclic nucleotide-binding" evidence="4">
    <location>
        <begin position="23"/>
        <end position="143"/>
    </location>
</feature>
<dbReference type="InterPro" id="IPR036390">
    <property type="entry name" value="WH_DNA-bd_sf"/>
</dbReference>
<dbReference type="Gene3D" id="2.60.120.10">
    <property type="entry name" value="Jelly Rolls"/>
    <property type="match status" value="1"/>
</dbReference>
<dbReference type="SUPFAM" id="SSF46785">
    <property type="entry name" value="Winged helix' DNA-binding domain"/>
    <property type="match status" value="1"/>
</dbReference>
<dbReference type="InterPro" id="IPR014710">
    <property type="entry name" value="RmlC-like_jellyroll"/>
</dbReference>
<feature type="domain" description="HTH crp-type" evidence="5">
    <location>
        <begin position="158"/>
        <end position="230"/>
    </location>
</feature>
<dbReference type="InterPro" id="IPR018490">
    <property type="entry name" value="cNMP-bd_dom_sf"/>
</dbReference>
<dbReference type="Gene3D" id="1.10.10.10">
    <property type="entry name" value="Winged helix-like DNA-binding domain superfamily/Winged helix DNA-binding domain"/>
    <property type="match status" value="1"/>
</dbReference>
<keyword evidence="1" id="KW-0805">Transcription regulation</keyword>
<evidence type="ECO:0000256" key="1">
    <source>
        <dbReference type="ARBA" id="ARBA00023015"/>
    </source>
</evidence>
<evidence type="ECO:0000256" key="2">
    <source>
        <dbReference type="ARBA" id="ARBA00023125"/>
    </source>
</evidence>
<dbReference type="InterPro" id="IPR012318">
    <property type="entry name" value="HTH_CRP"/>
</dbReference>
<dbReference type="PROSITE" id="PS00042">
    <property type="entry name" value="HTH_CRP_1"/>
    <property type="match status" value="1"/>
</dbReference>